<evidence type="ECO:0000313" key="2">
    <source>
        <dbReference type="EMBL" id="GHA54240.1"/>
    </source>
</evidence>
<reference evidence="3" key="1">
    <citation type="journal article" date="2019" name="Int. J. Syst. Evol. Microbiol.">
        <title>The Global Catalogue of Microorganisms (GCM) 10K type strain sequencing project: providing services to taxonomists for standard genome sequencing and annotation.</title>
        <authorList>
            <consortium name="The Broad Institute Genomics Platform"/>
            <consortium name="The Broad Institute Genome Sequencing Center for Infectious Disease"/>
            <person name="Wu L."/>
            <person name="Ma J."/>
        </authorList>
    </citation>
    <scope>NUCLEOTIDE SEQUENCE [LARGE SCALE GENOMIC DNA]</scope>
    <source>
        <strain evidence="3">JCM 4733</strain>
    </source>
</reference>
<feature type="region of interest" description="Disordered" evidence="1">
    <location>
        <begin position="34"/>
        <end position="57"/>
    </location>
</feature>
<sequence length="66" mass="6693">MGRFEAECAKAGSEPYVAGGSVGQVRGGIMELSTTPTCSPRPGPCSTPPQRLDADTAHDVLTCGNG</sequence>
<dbReference type="EMBL" id="BMVN01000034">
    <property type="protein sequence ID" value="GHA54240.1"/>
    <property type="molecule type" value="Genomic_DNA"/>
</dbReference>
<evidence type="ECO:0000256" key="1">
    <source>
        <dbReference type="SAM" id="MobiDB-lite"/>
    </source>
</evidence>
<gene>
    <name evidence="2" type="ORF">GCM10010345_68570</name>
</gene>
<comment type="caution">
    <text evidence="2">The sequence shown here is derived from an EMBL/GenBank/DDBJ whole genome shotgun (WGS) entry which is preliminary data.</text>
</comment>
<protein>
    <submittedName>
        <fullName evidence="2">Uncharacterized protein</fullName>
    </submittedName>
</protein>
<keyword evidence="3" id="KW-1185">Reference proteome</keyword>
<accession>A0ABQ3D4F7</accession>
<organism evidence="2 3">
    <name type="scientific">Streptomyces canarius</name>
    <dbReference type="NCBI Taxonomy" id="285453"/>
    <lineage>
        <taxon>Bacteria</taxon>
        <taxon>Bacillati</taxon>
        <taxon>Actinomycetota</taxon>
        <taxon>Actinomycetes</taxon>
        <taxon>Kitasatosporales</taxon>
        <taxon>Streptomycetaceae</taxon>
        <taxon>Streptomyces</taxon>
    </lineage>
</organism>
<evidence type="ECO:0000313" key="3">
    <source>
        <dbReference type="Proteomes" id="UP000653644"/>
    </source>
</evidence>
<proteinExistence type="predicted"/>
<dbReference type="Proteomes" id="UP000653644">
    <property type="component" value="Unassembled WGS sequence"/>
</dbReference>
<name>A0ABQ3D4F7_9ACTN</name>